<proteinExistence type="predicted"/>
<evidence type="ECO:0000313" key="2">
    <source>
        <dbReference type="Proteomes" id="UP000650628"/>
    </source>
</evidence>
<dbReference type="EMBL" id="BOOO01000036">
    <property type="protein sequence ID" value="GII32792.1"/>
    <property type="molecule type" value="Genomic_DNA"/>
</dbReference>
<accession>A0A8J3TV64</accession>
<dbReference type="RefSeq" id="WP_203956660.1">
    <property type="nucleotide sequence ID" value="NZ_BOOO01000036.1"/>
</dbReference>
<keyword evidence="2" id="KW-1185">Reference proteome</keyword>
<evidence type="ECO:0008006" key="3">
    <source>
        <dbReference type="Google" id="ProtNLM"/>
    </source>
</evidence>
<dbReference type="Proteomes" id="UP000650628">
    <property type="component" value="Unassembled WGS sequence"/>
</dbReference>
<reference evidence="1 2" key="1">
    <citation type="submission" date="2021-01" db="EMBL/GenBank/DDBJ databases">
        <title>Whole genome shotgun sequence of Planotetraspora mira NBRC 15435.</title>
        <authorList>
            <person name="Komaki H."/>
            <person name="Tamura T."/>
        </authorList>
    </citation>
    <scope>NUCLEOTIDE SEQUENCE [LARGE SCALE GENOMIC DNA]</scope>
    <source>
        <strain evidence="1 2">NBRC 15435</strain>
    </source>
</reference>
<dbReference type="AlphaFoldDB" id="A0A8J3TV64"/>
<name>A0A8J3TV64_9ACTN</name>
<evidence type="ECO:0000313" key="1">
    <source>
        <dbReference type="EMBL" id="GII32792.1"/>
    </source>
</evidence>
<protein>
    <recommendedName>
        <fullName evidence="3">Ribosomal protein L7/L12 C-terminal domain-containing protein</fullName>
    </recommendedName>
</protein>
<sequence>MFGLTIELVVLVLAALLTVAALVVVLAAVRTGARPSTSLGWRSPGLPPPISADLQNRVRALIAEGRKTQAIKVVREETGIGPREGKSVVDAIAAGQPIPGVTPTPSDLASRVRELKAAGRTQQAVLLVRGETGMGQVEAEAFINAL</sequence>
<organism evidence="1 2">
    <name type="scientific">Planotetraspora mira</name>
    <dbReference type="NCBI Taxonomy" id="58121"/>
    <lineage>
        <taxon>Bacteria</taxon>
        <taxon>Bacillati</taxon>
        <taxon>Actinomycetota</taxon>
        <taxon>Actinomycetes</taxon>
        <taxon>Streptosporangiales</taxon>
        <taxon>Streptosporangiaceae</taxon>
        <taxon>Planotetraspora</taxon>
    </lineage>
</organism>
<dbReference type="Gene3D" id="3.30.1390.10">
    <property type="match status" value="1"/>
</dbReference>
<gene>
    <name evidence="1" type="ORF">Pmi06nite_62340</name>
</gene>
<comment type="caution">
    <text evidence="1">The sequence shown here is derived from an EMBL/GenBank/DDBJ whole genome shotgun (WGS) entry which is preliminary data.</text>
</comment>
<dbReference type="InterPro" id="IPR014719">
    <property type="entry name" value="Ribosomal_bL12_C/ClpS-like"/>
</dbReference>